<accession>A0ABV0VVW7</accession>
<evidence type="ECO:0000313" key="1">
    <source>
        <dbReference type="EMBL" id="MEQ2260556.1"/>
    </source>
</evidence>
<organism evidence="1 2">
    <name type="scientific">Xenotaenia resolanae</name>
    <dbReference type="NCBI Taxonomy" id="208358"/>
    <lineage>
        <taxon>Eukaryota</taxon>
        <taxon>Metazoa</taxon>
        <taxon>Chordata</taxon>
        <taxon>Craniata</taxon>
        <taxon>Vertebrata</taxon>
        <taxon>Euteleostomi</taxon>
        <taxon>Actinopterygii</taxon>
        <taxon>Neopterygii</taxon>
        <taxon>Teleostei</taxon>
        <taxon>Neoteleostei</taxon>
        <taxon>Acanthomorphata</taxon>
        <taxon>Ovalentaria</taxon>
        <taxon>Atherinomorphae</taxon>
        <taxon>Cyprinodontiformes</taxon>
        <taxon>Goodeidae</taxon>
        <taxon>Xenotaenia</taxon>
    </lineage>
</organism>
<comment type="caution">
    <text evidence="1">The sequence shown here is derived from an EMBL/GenBank/DDBJ whole genome shotgun (WGS) entry which is preliminary data.</text>
</comment>
<feature type="non-terminal residue" evidence="1">
    <location>
        <position position="128"/>
    </location>
</feature>
<proteinExistence type="predicted"/>
<reference evidence="1 2" key="1">
    <citation type="submission" date="2021-06" db="EMBL/GenBank/DDBJ databases">
        <authorList>
            <person name="Palmer J.M."/>
        </authorList>
    </citation>
    <scope>NUCLEOTIDE SEQUENCE [LARGE SCALE GENOMIC DNA]</scope>
    <source>
        <strain evidence="1 2">XR_2019</strain>
        <tissue evidence="1">Muscle</tissue>
    </source>
</reference>
<evidence type="ECO:0000313" key="2">
    <source>
        <dbReference type="Proteomes" id="UP001444071"/>
    </source>
</evidence>
<dbReference type="Proteomes" id="UP001444071">
    <property type="component" value="Unassembled WGS sequence"/>
</dbReference>
<sequence length="128" mass="14957">MEKIRNFDYKCYGKKEDFSLGTQSSYSRNFSDENIHQENSNERKTYLIGGIEVCRFLMGLCKVTLSLIIKHFGENGARPRLRKKSPQPRDPHFICSEQLYGDLEFLKNSAVDHTIMLPGRHPGHRDWH</sequence>
<gene>
    <name evidence="1" type="ORF">XENORESO_021972</name>
</gene>
<name>A0ABV0VVW7_9TELE</name>
<protein>
    <submittedName>
        <fullName evidence="1">Uncharacterized protein</fullName>
    </submittedName>
</protein>
<dbReference type="EMBL" id="JAHRIM010010802">
    <property type="protein sequence ID" value="MEQ2260556.1"/>
    <property type="molecule type" value="Genomic_DNA"/>
</dbReference>
<keyword evidence="2" id="KW-1185">Reference proteome</keyword>